<dbReference type="PROSITE" id="PS51708">
    <property type="entry name" value="CHAD"/>
    <property type="match status" value="1"/>
</dbReference>
<dbReference type="Pfam" id="PF05235">
    <property type="entry name" value="CHAD"/>
    <property type="match status" value="1"/>
</dbReference>
<protein>
    <submittedName>
        <fullName evidence="3">CHAD domain-containing protein</fullName>
    </submittedName>
</protein>
<dbReference type="PANTHER" id="PTHR39339:SF1">
    <property type="entry name" value="CHAD DOMAIN-CONTAINING PROTEIN"/>
    <property type="match status" value="1"/>
</dbReference>
<feature type="domain" description="CHAD" evidence="2">
    <location>
        <begin position="29"/>
        <end position="318"/>
    </location>
</feature>
<reference evidence="3 4" key="1">
    <citation type="submission" date="2018-10" db="EMBL/GenBank/DDBJ databases">
        <title>Isolation from cow dung.</title>
        <authorList>
            <person name="Ling L."/>
        </authorList>
    </citation>
    <scope>NUCLEOTIDE SEQUENCE [LARGE SCALE GENOMIC DNA]</scope>
    <source>
        <strain evidence="3 4">NEAU-LL90</strain>
    </source>
</reference>
<evidence type="ECO:0000256" key="1">
    <source>
        <dbReference type="SAM" id="MobiDB-lite"/>
    </source>
</evidence>
<proteinExistence type="predicted"/>
<keyword evidence="4" id="KW-1185">Reference proteome</keyword>
<evidence type="ECO:0000313" key="3">
    <source>
        <dbReference type="EMBL" id="RMI35362.1"/>
    </source>
</evidence>
<feature type="region of interest" description="Disordered" evidence="1">
    <location>
        <begin position="1"/>
        <end position="28"/>
    </location>
</feature>
<name>A0A3M2LD08_9NOCA</name>
<evidence type="ECO:0000313" key="4">
    <source>
        <dbReference type="Proteomes" id="UP000279275"/>
    </source>
</evidence>
<dbReference type="Gene3D" id="1.40.20.10">
    <property type="entry name" value="CHAD domain"/>
    <property type="match status" value="1"/>
</dbReference>
<dbReference type="InterPro" id="IPR007899">
    <property type="entry name" value="CHAD_dom"/>
</dbReference>
<accession>A0A3M2LD08</accession>
<dbReference type="PANTHER" id="PTHR39339">
    <property type="entry name" value="SLR1444 PROTEIN"/>
    <property type="match status" value="1"/>
</dbReference>
<comment type="caution">
    <text evidence="3">The sequence shown here is derived from an EMBL/GenBank/DDBJ whole genome shotgun (WGS) entry which is preliminary data.</text>
</comment>
<dbReference type="InterPro" id="IPR038186">
    <property type="entry name" value="CHAD_dom_sf"/>
</dbReference>
<sequence>MPRDTERAAPADPAVPSRGAPATDRPPAEIPASAAVAAALCDQAEVILTTMPGVADGTDTEALHDLRVAVRRARALLKLAGDVLPEPLVLPAAAELRRLGAATTPVRDLDVLLVRLGELAPRLRAATPADLTEFTTHVRRQRNSAHRAMMRELRGNHFTEFVESWRTELAAVAAGDRAGTSDITLKTLADTRIPRIGKKVRRRARAITGSAADTEIHRLRKRGKELRYLLEFCAPVTRPRKALRELRKLQNVLGDYQDAVVQRRALPELTEQLLSTATASAATVLAVGESAGLLAADQRHTRGKLAHAVHRFLRPRSIRRFASVTT</sequence>
<dbReference type="Proteomes" id="UP000279275">
    <property type="component" value="Unassembled WGS sequence"/>
</dbReference>
<dbReference type="SMART" id="SM00880">
    <property type="entry name" value="CHAD"/>
    <property type="match status" value="1"/>
</dbReference>
<dbReference type="EMBL" id="RFFH01000001">
    <property type="protein sequence ID" value="RMI35362.1"/>
    <property type="molecule type" value="Genomic_DNA"/>
</dbReference>
<evidence type="ECO:0000259" key="2">
    <source>
        <dbReference type="PROSITE" id="PS51708"/>
    </source>
</evidence>
<organism evidence="3 4">
    <name type="scientific">Nocardia stercoris</name>
    <dbReference type="NCBI Taxonomy" id="2483361"/>
    <lineage>
        <taxon>Bacteria</taxon>
        <taxon>Bacillati</taxon>
        <taxon>Actinomycetota</taxon>
        <taxon>Actinomycetes</taxon>
        <taxon>Mycobacteriales</taxon>
        <taxon>Nocardiaceae</taxon>
        <taxon>Nocardia</taxon>
    </lineage>
</organism>
<dbReference type="OrthoDB" id="9777271at2"/>
<gene>
    <name evidence="3" type="ORF">EBN03_03530</name>
</gene>
<dbReference type="RefSeq" id="WP_122186336.1">
    <property type="nucleotide sequence ID" value="NZ_RFFH01000001.1"/>
</dbReference>
<dbReference type="AlphaFoldDB" id="A0A3M2LD08"/>